<feature type="region of interest" description="Disordered" evidence="5">
    <location>
        <begin position="228"/>
        <end position="270"/>
    </location>
</feature>
<feature type="compositionally biased region" description="Basic and acidic residues" evidence="5">
    <location>
        <begin position="1506"/>
        <end position="1522"/>
    </location>
</feature>
<feature type="compositionally biased region" description="Gly residues" evidence="5">
    <location>
        <begin position="1629"/>
        <end position="1640"/>
    </location>
</feature>
<gene>
    <name evidence="8" type="primary">LOC116947012</name>
</gene>
<evidence type="ECO:0000256" key="2">
    <source>
        <dbReference type="ARBA" id="ARBA00022618"/>
    </source>
</evidence>
<keyword evidence="4" id="KW-0131">Cell cycle</keyword>
<evidence type="ECO:0000256" key="5">
    <source>
        <dbReference type="SAM" id="MobiDB-lite"/>
    </source>
</evidence>
<feature type="region of interest" description="Disordered" evidence="5">
    <location>
        <begin position="1200"/>
        <end position="1680"/>
    </location>
</feature>
<feature type="compositionally biased region" description="Basic and acidic residues" evidence="5">
    <location>
        <begin position="160"/>
        <end position="171"/>
    </location>
</feature>
<organism evidence="7 8">
    <name type="scientific">Petromyzon marinus</name>
    <name type="common">Sea lamprey</name>
    <dbReference type="NCBI Taxonomy" id="7757"/>
    <lineage>
        <taxon>Eukaryota</taxon>
        <taxon>Metazoa</taxon>
        <taxon>Chordata</taxon>
        <taxon>Craniata</taxon>
        <taxon>Vertebrata</taxon>
        <taxon>Cyclostomata</taxon>
        <taxon>Hyperoartia</taxon>
        <taxon>Petromyzontiformes</taxon>
        <taxon>Petromyzontidae</taxon>
        <taxon>Petromyzon</taxon>
    </lineage>
</organism>
<name>A0AAJ7TJZ1_PETMA</name>
<evidence type="ECO:0000313" key="8">
    <source>
        <dbReference type="RefSeq" id="XP_032818251.1"/>
    </source>
</evidence>
<evidence type="ECO:0000256" key="3">
    <source>
        <dbReference type="ARBA" id="ARBA00022737"/>
    </source>
</evidence>
<feature type="compositionally biased region" description="Basic and acidic residues" evidence="5">
    <location>
        <begin position="1551"/>
        <end position="1560"/>
    </location>
</feature>
<dbReference type="InterPro" id="IPR036034">
    <property type="entry name" value="PDZ_sf"/>
</dbReference>
<feature type="domain" description="PDZ" evidence="6">
    <location>
        <begin position="686"/>
        <end position="771"/>
    </location>
</feature>
<dbReference type="GO" id="GO:0030010">
    <property type="term" value="P:establishment of cell polarity"/>
    <property type="evidence" value="ECO:0007669"/>
    <property type="project" value="TreeGrafter"/>
</dbReference>
<comment type="similarity">
    <text evidence="1">Belongs to the PAR3 family.</text>
</comment>
<dbReference type="GO" id="GO:0016324">
    <property type="term" value="C:apical plasma membrane"/>
    <property type="evidence" value="ECO:0007669"/>
    <property type="project" value="TreeGrafter"/>
</dbReference>
<feature type="compositionally biased region" description="Low complexity" evidence="5">
    <location>
        <begin position="1618"/>
        <end position="1628"/>
    </location>
</feature>
<feature type="compositionally biased region" description="Basic and acidic residues" evidence="5">
    <location>
        <begin position="1104"/>
        <end position="1124"/>
    </location>
</feature>
<dbReference type="GO" id="GO:0035091">
    <property type="term" value="F:phosphatidylinositol binding"/>
    <property type="evidence" value="ECO:0007669"/>
    <property type="project" value="TreeGrafter"/>
</dbReference>
<feature type="compositionally biased region" description="Acidic residues" evidence="5">
    <location>
        <begin position="1244"/>
        <end position="1263"/>
    </location>
</feature>
<evidence type="ECO:0000313" key="7">
    <source>
        <dbReference type="Proteomes" id="UP001318040"/>
    </source>
</evidence>
<dbReference type="Gene3D" id="2.30.42.10">
    <property type="match status" value="3"/>
</dbReference>
<feature type="compositionally biased region" description="Low complexity" evidence="5">
    <location>
        <begin position="1658"/>
        <end position="1673"/>
    </location>
</feature>
<feature type="domain" description="PDZ" evidence="6">
    <location>
        <begin position="361"/>
        <end position="437"/>
    </location>
</feature>
<dbReference type="GO" id="GO:0000226">
    <property type="term" value="P:microtubule cytoskeleton organization"/>
    <property type="evidence" value="ECO:0007669"/>
    <property type="project" value="TreeGrafter"/>
</dbReference>
<dbReference type="GO" id="GO:0043296">
    <property type="term" value="C:apical junction complex"/>
    <property type="evidence" value="ECO:0007669"/>
    <property type="project" value="TreeGrafter"/>
</dbReference>
<dbReference type="GO" id="GO:0005912">
    <property type="term" value="C:adherens junction"/>
    <property type="evidence" value="ECO:0007669"/>
    <property type="project" value="TreeGrafter"/>
</dbReference>
<protein>
    <submittedName>
        <fullName evidence="8">Partitioning defective 3 homolog isoform X1</fullName>
    </submittedName>
</protein>
<keyword evidence="7" id="KW-1185">Reference proteome</keyword>
<feature type="region of interest" description="Disordered" evidence="5">
    <location>
        <begin position="1693"/>
        <end position="1794"/>
    </location>
</feature>
<feature type="compositionally biased region" description="Basic and acidic residues" evidence="5">
    <location>
        <begin position="1428"/>
        <end position="1437"/>
    </location>
</feature>
<feature type="compositionally biased region" description="Low complexity" evidence="5">
    <location>
        <begin position="1291"/>
        <end position="1315"/>
    </location>
</feature>
<dbReference type="InterPro" id="IPR052213">
    <property type="entry name" value="PAR3"/>
</dbReference>
<dbReference type="GO" id="GO:0005938">
    <property type="term" value="C:cell cortex"/>
    <property type="evidence" value="ECO:0007669"/>
    <property type="project" value="TreeGrafter"/>
</dbReference>
<keyword evidence="2" id="KW-0132">Cell division</keyword>
<evidence type="ECO:0000256" key="4">
    <source>
        <dbReference type="ARBA" id="ARBA00023306"/>
    </source>
</evidence>
<evidence type="ECO:0000259" key="6">
    <source>
        <dbReference type="PROSITE" id="PS50106"/>
    </source>
</evidence>
<proteinExistence type="inferred from homology"/>
<dbReference type="Gene3D" id="3.10.20.90">
    <property type="entry name" value="Phosphatidylinositol 3-kinase Catalytic Subunit, Chain A, domain 1"/>
    <property type="match status" value="1"/>
</dbReference>
<dbReference type="SMART" id="SM00228">
    <property type="entry name" value="PDZ"/>
    <property type="match status" value="3"/>
</dbReference>
<dbReference type="InterPro" id="IPR021922">
    <property type="entry name" value="Par3/HAL_N"/>
</dbReference>
<dbReference type="CDD" id="cd23058">
    <property type="entry name" value="PDZ2_Par3-like"/>
    <property type="match status" value="1"/>
</dbReference>
<reference evidence="8" key="1">
    <citation type="submission" date="2025-08" db="UniProtKB">
        <authorList>
            <consortium name="RefSeq"/>
        </authorList>
    </citation>
    <scope>IDENTIFICATION</scope>
    <source>
        <tissue evidence="8">Sperm</tissue>
    </source>
</reference>
<dbReference type="KEGG" id="pmrn:116947012"/>
<dbReference type="PANTHER" id="PTHR16484:SF17">
    <property type="entry name" value="BAZOOKA, ISOFORM B"/>
    <property type="match status" value="1"/>
</dbReference>
<dbReference type="SUPFAM" id="SSF50156">
    <property type="entry name" value="PDZ domain-like"/>
    <property type="match status" value="3"/>
</dbReference>
<dbReference type="Pfam" id="PF12053">
    <property type="entry name" value="Par3_HAL_N_term"/>
    <property type="match status" value="1"/>
</dbReference>
<dbReference type="GO" id="GO:0007155">
    <property type="term" value="P:cell adhesion"/>
    <property type="evidence" value="ECO:0007669"/>
    <property type="project" value="TreeGrafter"/>
</dbReference>
<dbReference type="RefSeq" id="XP_032818251.1">
    <property type="nucleotide sequence ID" value="XM_032962360.1"/>
</dbReference>
<dbReference type="Proteomes" id="UP001318040">
    <property type="component" value="Chromosome 2"/>
</dbReference>
<dbReference type="Pfam" id="PF00595">
    <property type="entry name" value="PDZ"/>
    <property type="match status" value="2"/>
</dbReference>
<feature type="compositionally biased region" description="Low complexity" evidence="5">
    <location>
        <begin position="1717"/>
        <end position="1726"/>
    </location>
</feature>
<sequence>MKVTVCFGRTRVLVPCGDGDLTVHALIGQAITRYRRAIGKDATYWVHVRHLEHGDGGILDWDDTVSAVADDRDKLLAVFEEQEPPRGGDGASGSSAGTQSPEAFSSEALPSGGGAGMACRVSELGGSLFRGSELAGVSRRGSDSYGSRAPGTAAPPSCRVAERGPSDGEAERAGVTGFCLYQLGSEIEVTPSALRTNTPLHVRRSSDPAQLGPSSGVCMGALSHLLPRHGSSRDGCGGPPKGRGRWGAKADTLPRPRHGSPQQGTLPSAATIPRAKAEVARRLGGGDGCGPMARHAGGGAFQRVAARSSLSAAHPMVDRWLERQDQDDGECEERSDDRMDPVGHADYSQKHTHNTGTCSDMVHLVEIPNDGGPLGIHLVPFLSSSSRSLGLCVRHLEEESRAWRDGLLSTNDAIIAINSRQLLDIGFELAQQLFRHAMQCSVIRLWVVPAAQREAYERDLSSPASPASPASPSSRAAFLRPRPFPWGEVSPCGAAGDVRVLGWEAHGSWDARGATWESHGEWDARADWGPPPPPPISAATAVACAGLNGGGGDVCGSWHRPDDGATTSAVGACAQCVVSTALGPNGLLQDCLLYRPHVPAVAAALTDAAQDARWACCGGGGGSGPQPGTPARTLPLCQQVHRAPCSQSLPTFPCTVAAIAAPLANVQAERASSPVVPRRHSGRRFRVQLQKGPEGLGFSLTSRDTPVSGLGHVYIKHILPRGAAIADGRLHAGDRLIMVNGVDVSSMSQDQVVSILRGVHPGSSVDLLVSRHDALLTPPAQQQAERSGGMIVTASGPCECLNLEIALSECGPAGLGVSVKGNRSRDGAHDLGIYVKSIIAGGAAAKDGRLRIGDQLVAVNREPLLGRSNAAAMETLRRCMATDGSERGRIHLAVARRASDGDEQPVLCVSPVDPERAVDAGVDSGEEAAAVEVGGSSCGGGGNGGVVGGGVGACSVASSPPPRASLLEQLIASNLRNQSYTMATRLHPCPSPALSGVIATTTTAPSAACTPAEAGAAAGTSCATGRSVLDGPSWPRPSVGREASVLLPPLLASMPEPSAQVTSRDELLCGDFSRAERAAGWRRAELKDDEEDPSEESSPQSVAFEREGFGRQSMSERRSKRFTDASRLQALKSRKSKSMDLALPLMGGPSEEAPLHTDFVLLYCVVGKRRDVGPTLGLKKSTSLESLQTAVATATLISDGDATGGRAEAGEDQQSAHRPRQRLIRGRACNESFRVAIDKSYGDGAEEEQGSPEQGTDIDEEVEASGRDSTSGGSDSPQGTAPVLDVPVAGATAATTRAPAARAPSPQDAGASPAARCPPPGPAGGSTARDKKKNKDGDKGDKGDKSDKSGKKGDKKGGGGDRGDGDESGKGRHKKSGVLKGLGVMFRFGRPKKEDKSPKTDGKNTARRPEESGEDRVMSPAETFDGGARLEPDRALKVDGGSNTPEWEQEARGGMPYPAARWEPAPGPVGSGVPRAVRPEDGSSTLRTTAATSLSSTLSSQTVAVRLREPKPNGERTFHQDRISQLFQEFQMRRREARAGGGGGVGASCRDGIEERRKTYNFEQPWEFPTSDQQNGHALPSGEPQPPPPTQPKVQRPYNSLPRHPKKTSQPASWLVQAPSGNLAAAGASSGGSSSGGSGSSGCSATGPRAPSVTQHNRSSSARPRPASTQPRTLPYGYNARVLQEAQELLRQEEQRRLSGQKQQQLQGNGACEVHSNNNLATTTAAPASQSEDLDQRGHMAEQQQQQRTSGGALGAARLGHNGYRSTVRKEESSSAASSPAAKDVGLLSPPAAI</sequence>
<dbReference type="GO" id="GO:0045197">
    <property type="term" value="P:establishment or maintenance of epithelial cell apical/basal polarity"/>
    <property type="evidence" value="ECO:0007669"/>
    <property type="project" value="TreeGrafter"/>
</dbReference>
<feature type="domain" description="PDZ" evidence="6">
    <location>
        <begin position="802"/>
        <end position="878"/>
    </location>
</feature>
<feature type="compositionally biased region" description="Low complexity" evidence="5">
    <location>
        <begin position="1267"/>
        <end position="1276"/>
    </location>
</feature>
<dbReference type="FunFam" id="3.10.20.90:FF:000017">
    <property type="entry name" value="partitioning defective 3 homolog isoform X2"/>
    <property type="match status" value="1"/>
</dbReference>
<evidence type="ECO:0000256" key="1">
    <source>
        <dbReference type="ARBA" id="ARBA00005358"/>
    </source>
</evidence>
<feature type="region of interest" description="Disordered" evidence="5">
    <location>
        <begin position="137"/>
        <end position="171"/>
    </location>
</feature>
<feature type="compositionally biased region" description="Basic and acidic residues" evidence="5">
    <location>
        <begin position="1333"/>
        <end position="1370"/>
    </location>
</feature>
<accession>A0AAJ7TJZ1</accession>
<dbReference type="PANTHER" id="PTHR16484">
    <property type="entry name" value="PARTITIONING DEFECTIVE 3 RELATED"/>
    <property type="match status" value="1"/>
</dbReference>
<feature type="region of interest" description="Disordered" evidence="5">
    <location>
        <begin position="79"/>
        <end position="111"/>
    </location>
</feature>
<dbReference type="InterPro" id="IPR001478">
    <property type="entry name" value="PDZ"/>
</dbReference>
<feature type="compositionally biased region" description="Basic and acidic residues" evidence="5">
    <location>
        <begin position="1391"/>
        <end position="1417"/>
    </location>
</feature>
<dbReference type="PROSITE" id="PS50106">
    <property type="entry name" value="PDZ"/>
    <property type="match status" value="3"/>
</dbReference>
<dbReference type="GO" id="GO:0008104">
    <property type="term" value="P:intracellular protein localization"/>
    <property type="evidence" value="ECO:0007669"/>
    <property type="project" value="TreeGrafter"/>
</dbReference>
<keyword evidence="3" id="KW-0677">Repeat</keyword>
<dbReference type="GO" id="GO:0051660">
    <property type="term" value="P:establishment of centrosome localization"/>
    <property type="evidence" value="ECO:0007669"/>
    <property type="project" value="TreeGrafter"/>
</dbReference>
<feature type="compositionally biased region" description="Low complexity" evidence="5">
    <location>
        <begin position="1483"/>
        <end position="1500"/>
    </location>
</feature>
<dbReference type="GO" id="GO:0051301">
    <property type="term" value="P:cell division"/>
    <property type="evidence" value="ECO:0007669"/>
    <property type="project" value="UniProtKB-KW"/>
</dbReference>
<feature type="region of interest" description="Disordered" evidence="5">
    <location>
        <begin position="1081"/>
        <end position="1129"/>
    </location>
</feature>